<feature type="chain" id="PRO_5003221624" evidence="7">
    <location>
        <begin position="21"/>
        <end position="330"/>
    </location>
</feature>
<evidence type="ECO:0000256" key="2">
    <source>
        <dbReference type="ARBA" id="ARBA00005722"/>
    </source>
</evidence>
<keyword evidence="3 7" id="KW-0732">Signal</keyword>
<comment type="caution">
    <text evidence="8">The sequence shown here is derived from an EMBL/GenBank/DDBJ whole genome shotgun (WGS) entry which is preliminary data.</text>
</comment>
<dbReference type="Proteomes" id="UP000011021">
    <property type="component" value="Unassembled WGS sequence"/>
</dbReference>
<protein>
    <submittedName>
        <fullName evidence="8">MltA-interacting protein MipA</fullName>
    </submittedName>
</protein>
<dbReference type="AlphaFoldDB" id="E7RW30"/>
<evidence type="ECO:0000256" key="6">
    <source>
        <dbReference type="SAM" id="MobiDB-lite"/>
    </source>
</evidence>
<sequence>MKKLCVVLGGLGLLSTGAWAQDGGYSGQVGGGGAYGQSPSYGAEGVPSGEQGTLQAPGSGGEASAAGQVESDAGTGIKQDRGPIQNPAAAPKDGVQFALGVGLATGPRYLGSDETATGLSGIFSVKYGPFFLDSMRGLGAEYSTPFGLHMSAALSYDPGRSEKDGGGNYWSSGSEKLQGLGKIKRSATIDVELSQDVADWLAVNVGGEFAISGQKHRGNQYTTGLALRPWTTETDQVELGLSAMFGDKDYNKTYFGVTPEQSLRSRYGQFNAESGVYAYSLGAQWTHVIDEHWATLVAGEYHRFSSKIKKSPIVRDSSGVTAVVGLHYTF</sequence>
<dbReference type="GO" id="GO:0009279">
    <property type="term" value="C:cell outer membrane"/>
    <property type="evidence" value="ECO:0007669"/>
    <property type="project" value="UniProtKB-SubCell"/>
</dbReference>
<feature type="signal peptide" evidence="7">
    <location>
        <begin position="1"/>
        <end position="20"/>
    </location>
</feature>
<evidence type="ECO:0000256" key="4">
    <source>
        <dbReference type="ARBA" id="ARBA00023136"/>
    </source>
</evidence>
<accession>E7RW30</accession>
<proteinExistence type="inferred from homology"/>
<keyword evidence="9" id="KW-1185">Reference proteome</keyword>
<feature type="region of interest" description="Disordered" evidence="6">
    <location>
        <begin position="36"/>
        <end position="89"/>
    </location>
</feature>
<dbReference type="eggNOG" id="COG3713">
    <property type="taxonomic scope" value="Bacteria"/>
</dbReference>
<reference evidence="8 9" key="1">
    <citation type="submission" date="2010-12" db="EMBL/GenBank/DDBJ databases">
        <authorList>
            <person name="Muzny D."/>
            <person name="Qin X."/>
            <person name="Deng J."/>
            <person name="Jiang H."/>
            <person name="Liu Y."/>
            <person name="Qu J."/>
            <person name="Song X.-Z."/>
            <person name="Zhang L."/>
            <person name="Thornton R."/>
            <person name="Coyle M."/>
            <person name="Francisco L."/>
            <person name="Jackson L."/>
            <person name="Javaid M."/>
            <person name="Korchina V."/>
            <person name="Kovar C."/>
            <person name="Mata R."/>
            <person name="Mathew T."/>
            <person name="Ngo R."/>
            <person name="Nguyen L."/>
            <person name="Nguyen N."/>
            <person name="Okwuonu G."/>
            <person name="Ongeri F."/>
            <person name="Pham C."/>
            <person name="Simmons D."/>
            <person name="Wilczek-Boney K."/>
            <person name="Hale W."/>
            <person name="Jakkamsetti A."/>
            <person name="Pham P."/>
            <person name="Ruth R."/>
            <person name="San Lucas F."/>
            <person name="Warren J."/>
            <person name="Zhang J."/>
            <person name="Zhao Z."/>
            <person name="Zhou C."/>
            <person name="Zhu D."/>
            <person name="Lee S."/>
            <person name="Bess C."/>
            <person name="Blankenburg K."/>
            <person name="Forbes L."/>
            <person name="Fu Q."/>
            <person name="Gubbala S."/>
            <person name="Hirani K."/>
            <person name="Jayaseelan J.C."/>
            <person name="Lara F."/>
            <person name="Munidasa M."/>
            <person name="Palculict T."/>
            <person name="Patil S."/>
            <person name="Pu L.-L."/>
            <person name="Saada N."/>
            <person name="Tang L."/>
            <person name="Weissenberger G."/>
            <person name="Zhu Y."/>
            <person name="Hemphill L."/>
            <person name="Shang Y."/>
            <person name="Youmans B."/>
            <person name="Ayvaz T."/>
            <person name="Ross M."/>
            <person name="Santibanez J."/>
            <person name="Aqrawi P."/>
            <person name="Gross S."/>
            <person name="Joshi V."/>
            <person name="Fowler G."/>
            <person name="Nazareth L."/>
            <person name="Reid J."/>
            <person name="Worley K."/>
            <person name="Petrosino J."/>
            <person name="Highlander S."/>
            <person name="Gibbs R."/>
        </authorList>
    </citation>
    <scope>NUCLEOTIDE SEQUENCE [LARGE SCALE GENOMIC DNA]</scope>
    <source>
        <strain evidence="8 9">ATCC 51599</strain>
    </source>
</reference>
<name>E7RW30_9BURK</name>
<comment type="subcellular location">
    <subcellularLocation>
        <location evidence="1">Cell outer membrane</location>
    </subcellularLocation>
</comment>
<dbReference type="EMBL" id="AEQP01000003">
    <property type="protein sequence ID" value="EFV95513.1"/>
    <property type="molecule type" value="Genomic_DNA"/>
</dbReference>
<evidence type="ECO:0000313" key="8">
    <source>
        <dbReference type="EMBL" id="EFV95513.1"/>
    </source>
</evidence>
<keyword evidence="4" id="KW-0472">Membrane</keyword>
<evidence type="ECO:0000256" key="3">
    <source>
        <dbReference type="ARBA" id="ARBA00022729"/>
    </source>
</evidence>
<evidence type="ECO:0000256" key="1">
    <source>
        <dbReference type="ARBA" id="ARBA00004442"/>
    </source>
</evidence>
<organism evidence="8 9">
    <name type="scientific">Lautropia mirabilis ATCC 51599</name>
    <dbReference type="NCBI Taxonomy" id="887898"/>
    <lineage>
        <taxon>Bacteria</taxon>
        <taxon>Pseudomonadati</taxon>
        <taxon>Pseudomonadota</taxon>
        <taxon>Betaproteobacteria</taxon>
        <taxon>Burkholderiales</taxon>
        <taxon>Burkholderiaceae</taxon>
        <taxon>Lautropia</taxon>
    </lineage>
</organism>
<dbReference type="Pfam" id="PF06629">
    <property type="entry name" value="MipA"/>
    <property type="match status" value="1"/>
</dbReference>
<dbReference type="HOGENOM" id="CLU_062990_0_0_4"/>
<comment type="similarity">
    <text evidence="2">Belongs to the MipA/OmpV family.</text>
</comment>
<dbReference type="PANTHER" id="PTHR38776:SF1">
    <property type="entry name" value="MLTA-INTERACTING PROTEIN-RELATED"/>
    <property type="match status" value="1"/>
</dbReference>
<evidence type="ECO:0000313" key="9">
    <source>
        <dbReference type="Proteomes" id="UP000011021"/>
    </source>
</evidence>
<dbReference type="InterPro" id="IPR010583">
    <property type="entry name" value="MipA"/>
</dbReference>
<evidence type="ECO:0000256" key="5">
    <source>
        <dbReference type="ARBA" id="ARBA00023237"/>
    </source>
</evidence>
<evidence type="ECO:0000256" key="7">
    <source>
        <dbReference type="SAM" id="SignalP"/>
    </source>
</evidence>
<keyword evidence="5" id="KW-0998">Cell outer membrane</keyword>
<dbReference type="STRING" id="887898.HMPREF0551_1001"/>
<gene>
    <name evidence="8" type="ORF">HMPREF0551_1001</name>
</gene>
<dbReference type="PANTHER" id="PTHR38776">
    <property type="entry name" value="MLTA-INTERACTING PROTEIN-RELATED"/>
    <property type="match status" value="1"/>
</dbReference>